<sequence>MGEYTDCPNCHEPTPSENLNCIYCGEVLNKPVGTLSGLRYSFKGWLAALIALAVLAGFLALIL</sequence>
<keyword evidence="1" id="KW-0812">Transmembrane</keyword>
<evidence type="ECO:0000313" key="3">
    <source>
        <dbReference type="Proteomes" id="UP000285961"/>
    </source>
</evidence>
<evidence type="ECO:0000313" key="2">
    <source>
        <dbReference type="EMBL" id="RJP71551.1"/>
    </source>
</evidence>
<dbReference type="Proteomes" id="UP000285961">
    <property type="component" value="Unassembled WGS sequence"/>
</dbReference>
<dbReference type="EMBL" id="QZKI01000057">
    <property type="protein sequence ID" value="RJP71551.1"/>
    <property type="molecule type" value="Genomic_DNA"/>
</dbReference>
<feature type="transmembrane region" description="Helical" evidence="1">
    <location>
        <begin position="44"/>
        <end position="62"/>
    </location>
</feature>
<accession>A0A419F0R6</accession>
<comment type="caution">
    <text evidence="2">The sequence shown here is derived from an EMBL/GenBank/DDBJ whole genome shotgun (WGS) entry which is preliminary data.</text>
</comment>
<dbReference type="AlphaFoldDB" id="A0A419F0R6"/>
<name>A0A419F0R6_9BACT</name>
<protein>
    <submittedName>
        <fullName evidence="2">Uncharacterized protein</fullName>
    </submittedName>
</protein>
<reference evidence="2 3" key="1">
    <citation type="journal article" date="2017" name="ISME J.">
        <title>Energy and carbon metabolisms in a deep terrestrial subsurface fluid microbial community.</title>
        <authorList>
            <person name="Momper L."/>
            <person name="Jungbluth S.P."/>
            <person name="Lee M.D."/>
            <person name="Amend J.P."/>
        </authorList>
    </citation>
    <scope>NUCLEOTIDE SEQUENCE [LARGE SCALE GENOMIC DNA]</scope>
    <source>
        <strain evidence="2">SURF_17</strain>
    </source>
</reference>
<gene>
    <name evidence="2" type="ORF">C4532_07265</name>
</gene>
<keyword evidence="1" id="KW-1133">Transmembrane helix</keyword>
<keyword evidence="1" id="KW-0472">Membrane</keyword>
<proteinExistence type="predicted"/>
<organism evidence="2 3">
    <name type="scientific">Candidatus Abyssobacteria bacterium SURF_17</name>
    <dbReference type="NCBI Taxonomy" id="2093361"/>
    <lineage>
        <taxon>Bacteria</taxon>
        <taxon>Pseudomonadati</taxon>
        <taxon>Candidatus Hydrogenedentota</taxon>
        <taxon>Candidatus Abyssobacteria</taxon>
    </lineage>
</organism>
<evidence type="ECO:0000256" key="1">
    <source>
        <dbReference type="SAM" id="Phobius"/>
    </source>
</evidence>